<proteinExistence type="predicted"/>
<feature type="domain" description="SH3" evidence="2">
    <location>
        <begin position="1"/>
        <end position="63"/>
    </location>
</feature>
<comment type="caution">
    <text evidence="3">The sequence shown here is derived from an EMBL/GenBank/DDBJ whole genome shotgun (WGS) entry which is preliminary data.</text>
</comment>
<dbReference type="PROSITE" id="PS50002">
    <property type="entry name" value="SH3"/>
    <property type="match status" value="1"/>
</dbReference>
<name>X1GIX0_9ZZZZ</name>
<dbReference type="InterPro" id="IPR014593">
    <property type="entry name" value="UCP034961_SH3_2"/>
</dbReference>
<organism evidence="3">
    <name type="scientific">marine sediment metagenome</name>
    <dbReference type="NCBI Taxonomy" id="412755"/>
    <lineage>
        <taxon>unclassified sequences</taxon>
        <taxon>metagenomes</taxon>
        <taxon>ecological metagenomes</taxon>
    </lineage>
</organism>
<dbReference type="Gene3D" id="2.30.30.40">
    <property type="entry name" value="SH3 Domains"/>
    <property type="match status" value="2"/>
</dbReference>
<dbReference type="Pfam" id="PF07653">
    <property type="entry name" value="SH3_2"/>
    <property type="match status" value="2"/>
</dbReference>
<dbReference type="EMBL" id="BARU01007397">
    <property type="protein sequence ID" value="GAH44800.1"/>
    <property type="molecule type" value="Genomic_DNA"/>
</dbReference>
<dbReference type="PIRSF" id="PIRSF034961">
    <property type="entry name" value="UCP034961_SH3_2"/>
    <property type="match status" value="1"/>
</dbReference>
<protein>
    <recommendedName>
        <fullName evidence="2">SH3 domain-containing protein</fullName>
    </recommendedName>
</protein>
<keyword evidence="1" id="KW-0728">SH3 domain</keyword>
<evidence type="ECO:0000259" key="2">
    <source>
        <dbReference type="PROSITE" id="PS50002"/>
    </source>
</evidence>
<dbReference type="CDD" id="cd00174">
    <property type="entry name" value="SH3"/>
    <property type="match status" value="2"/>
</dbReference>
<evidence type="ECO:0000313" key="3">
    <source>
        <dbReference type="EMBL" id="GAH44800.1"/>
    </source>
</evidence>
<dbReference type="SMART" id="SM00326">
    <property type="entry name" value="SH3"/>
    <property type="match status" value="2"/>
</dbReference>
<evidence type="ECO:0000256" key="1">
    <source>
        <dbReference type="ARBA" id="ARBA00022443"/>
    </source>
</evidence>
<dbReference type="InterPro" id="IPR001452">
    <property type="entry name" value="SH3_domain"/>
</dbReference>
<gene>
    <name evidence="3" type="ORF">S03H2_14573</name>
</gene>
<sequence>MKLKYCKVISDYKSPYIDPLKIRKGEILRIGNKESEWSGWVWCTNKEGKQRWVPRNYMDIQGNTGIMLQDYEATELNVSTGEELKIEKEESGWVWVSNKEGKQGWVPLINIKIK</sequence>
<accession>X1GIX0</accession>
<reference evidence="3" key="1">
    <citation type="journal article" date="2014" name="Front. Microbiol.">
        <title>High frequency of phylogenetically diverse reductive dehalogenase-homologous genes in deep subseafloor sedimentary metagenomes.</title>
        <authorList>
            <person name="Kawai M."/>
            <person name="Futagami T."/>
            <person name="Toyoda A."/>
            <person name="Takaki Y."/>
            <person name="Nishi S."/>
            <person name="Hori S."/>
            <person name="Arai W."/>
            <person name="Tsubouchi T."/>
            <person name="Morono Y."/>
            <person name="Uchiyama I."/>
            <person name="Ito T."/>
            <person name="Fujiyama A."/>
            <person name="Inagaki F."/>
            <person name="Takami H."/>
        </authorList>
    </citation>
    <scope>NUCLEOTIDE SEQUENCE</scope>
    <source>
        <strain evidence="3">Expedition CK06-06</strain>
    </source>
</reference>
<dbReference type="AlphaFoldDB" id="X1GIX0"/>
<dbReference type="SUPFAM" id="SSF50044">
    <property type="entry name" value="SH3-domain"/>
    <property type="match status" value="2"/>
</dbReference>
<dbReference type="InterPro" id="IPR036028">
    <property type="entry name" value="SH3-like_dom_sf"/>
</dbReference>